<accession>A0A1I2KG80</accession>
<dbReference type="InterPro" id="IPR014030">
    <property type="entry name" value="Ketoacyl_synth_N"/>
</dbReference>
<feature type="domain" description="Beta-ketoacyl synthase-like N-terminal" evidence="1">
    <location>
        <begin position="43"/>
        <end position="157"/>
    </location>
</feature>
<evidence type="ECO:0000259" key="1">
    <source>
        <dbReference type="Pfam" id="PF13723"/>
    </source>
</evidence>
<dbReference type="InterPro" id="IPR016039">
    <property type="entry name" value="Thiolase-like"/>
</dbReference>
<evidence type="ECO:0000313" key="2">
    <source>
        <dbReference type="EMBL" id="SFF64101.1"/>
    </source>
</evidence>
<dbReference type="AlphaFoldDB" id="A0A1I2KG80"/>
<dbReference type="Proteomes" id="UP000199116">
    <property type="component" value="Unassembled WGS sequence"/>
</dbReference>
<proteinExistence type="predicted"/>
<reference evidence="3" key="1">
    <citation type="submission" date="2016-10" db="EMBL/GenBank/DDBJ databases">
        <authorList>
            <person name="Varghese N."/>
            <person name="Submissions S."/>
        </authorList>
    </citation>
    <scope>NUCLEOTIDE SEQUENCE [LARGE SCALE GENOMIC DNA]</scope>
    <source>
        <strain evidence="3">DSM 23515</strain>
    </source>
</reference>
<protein>
    <submittedName>
        <fullName evidence="2">3-oxoacyl-(Acyl-carrier-protein) synthase</fullName>
    </submittedName>
</protein>
<sequence>MGYKIYINGIGSISAQEEDLFSRGSATIYRENIFPAISPNYKEFIKPMALRRMSKAIKMGVTSAKIALKEAKVEVPGAIITGTGEGCKQDTEKFLENLLDLDEKLLTPTSFIQSTHNTIGGQIALNLGCKNYNVTYTQNSVSLETALLDAQMQFNENPEIGSILAGGVDEISEKITSFQKLDGQLKLNPIKNLDLLREDSTGTITSEGAHFFVLSKEKKENTYAEFQSVSIKNVIKPETIINEIENFLAKNNLNSTAIDAVILGKNGDNRYDYFYKNLQRKLLKNKPQLAYKHLVGDFDTASGYAVFVAAKILKTSKIPAILKLNNVDCKIPKHILIYNQYLGRDHSLMLLSAV</sequence>
<name>A0A1I2KG80_9FLAO</name>
<dbReference type="EMBL" id="FOOH01000002">
    <property type="protein sequence ID" value="SFF64101.1"/>
    <property type="molecule type" value="Genomic_DNA"/>
</dbReference>
<dbReference type="SUPFAM" id="SSF53901">
    <property type="entry name" value="Thiolase-like"/>
    <property type="match status" value="1"/>
</dbReference>
<dbReference type="Gene3D" id="3.40.47.10">
    <property type="match status" value="1"/>
</dbReference>
<evidence type="ECO:0000313" key="3">
    <source>
        <dbReference type="Proteomes" id="UP000199116"/>
    </source>
</evidence>
<gene>
    <name evidence="2" type="ORF">SAMN04488033_102252</name>
</gene>
<dbReference type="RefSeq" id="WP_075326910.1">
    <property type="nucleotide sequence ID" value="NZ_FOOH01000002.1"/>
</dbReference>
<dbReference type="Pfam" id="PF13723">
    <property type="entry name" value="Ketoacyl-synt_2"/>
    <property type="match status" value="1"/>
</dbReference>
<keyword evidence="3" id="KW-1185">Reference proteome</keyword>
<dbReference type="GO" id="GO:0016746">
    <property type="term" value="F:acyltransferase activity"/>
    <property type="evidence" value="ECO:0007669"/>
    <property type="project" value="InterPro"/>
</dbReference>
<organism evidence="2 3">
    <name type="scientific">Salegentibacter agarivorans</name>
    <dbReference type="NCBI Taxonomy" id="345907"/>
    <lineage>
        <taxon>Bacteria</taxon>
        <taxon>Pseudomonadati</taxon>
        <taxon>Bacteroidota</taxon>
        <taxon>Flavobacteriia</taxon>
        <taxon>Flavobacteriales</taxon>
        <taxon>Flavobacteriaceae</taxon>
        <taxon>Salegentibacter</taxon>
    </lineage>
</organism>